<dbReference type="Gene3D" id="3.30.60.30">
    <property type="match status" value="1"/>
</dbReference>
<keyword evidence="5" id="KW-0325">Glycoprotein</keyword>
<feature type="domain" description="EGF-like" evidence="9">
    <location>
        <begin position="2894"/>
        <end position="2934"/>
    </location>
</feature>
<dbReference type="PROSITE" id="PS51212">
    <property type="entry name" value="WSC"/>
    <property type="match status" value="1"/>
</dbReference>
<protein>
    <submittedName>
        <fullName evidence="14">Uncharacterized protein</fullName>
    </submittedName>
</protein>
<dbReference type="InterPro" id="IPR000742">
    <property type="entry name" value="EGF"/>
</dbReference>
<evidence type="ECO:0000259" key="13">
    <source>
        <dbReference type="PROSITE" id="PS51465"/>
    </source>
</evidence>
<feature type="compositionally biased region" description="Polar residues" evidence="7">
    <location>
        <begin position="257"/>
        <end position="268"/>
    </location>
</feature>
<evidence type="ECO:0000313" key="15">
    <source>
        <dbReference type="Proteomes" id="UP000245119"/>
    </source>
</evidence>
<dbReference type="InterPro" id="IPR036058">
    <property type="entry name" value="Kazal_dom_sf"/>
</dbReference>
<feature type="region of interest" description="Disordered" evidence="7">
    <location>
        <begin position="3281"/>
        <end position="3310"/>
    </location>
</feature>
<comment type="caution">
    <text evidence="14">The sequence shown here is derived from an EMBL/GenBank/DDBJ whole genome shotgun (WGS) entry which is preliminary data.</text>
</comment>
<dbReference type="PROSITE" id="PS50026">
    <property type="entry name" value="EGF_3"/>
    <property type="match status" value="2"/>
</dbReference>
<dbReference type="InterPro" id="IPR018097">
    <property type="entry name" value="EGF_Ca-bd_CS"/>
</dbReference>
<evidence type="ECO:0000256" key="6">
    <source>
        <dbReference type="PROSITE-ProRule" id="PRU00076"/>
    </source>
</evidence>
<dbReference type="InterPro" id="IPR016186">
    <property type="entry name" value="C-type_lectin-like/link_sf"/>
</dbReference>
<feature type="compositionally biased region" description="Low complexity" evidence="7">
    <location>
        <begin position="2570"/>
        <end position="2610"/>
    </location>
</feature>
<feature type="domain" description="WSC" evidence="11">
    <location>
        <begin position="28"/>
        <end position="119"/>
    </location>
</feature>
<sequence length="3310" mass="361909">MTWTAVVCWVLLVAVVVPTVKPQTMQPQRPYVGCFHDDKDRLFPTPVKVFDNLTPDLCIQNCRTQGYKYAGVQYGKECYCGSSCEKYPKIDESQCNYNCTGNKDIRCGGFYAMGVYTTEQESPPGVDCSGDFRPFLGYCLRISSVPQDWATAQRTCLEQGARLLEVENFMGLLAQLSNLGAYKDQIIGQKIFLGAVGSTSTTIKVGSLMTAAQTGLQDLVKGLVSTDYSASKNTLIQGLLRGSDSSDEDDASKQGSDRSGSNQNSGQVKSRERRDLSGISLVAKALGSNTLGGIANALNQGFGVLQTSAQAGDRQSPGSVSRDDDDDDNQSGGSQNSGQAISRQSPGSGSKDDDDDNNVNNWVKDLFKGPGSTSRQDDDNDNRFGSGGLSKTTESSNRLCNYVIFESLYPKIGLGDCSAKMSFICEKAANWKPEDLTYTNWFSLKTGNADQDEETYSNYFLQQVKLPPAERGPLCTTPVACQCRRKGSTLSTDVIDSKINNNPYSLNFENDWGCQLVNGDCQLRCQKSRQTLLKTCFDFEMRALCPKTDTSTCAQQINKDNCNKLNKDCKDTPTGPICVERTQTPGQCGLPNGQPTAMKKCTASGDPHYRSFDGKCYNFMGTCCYTFLQMCDTSGGLPNIEVTVCNDKFGRNPALTKVAWTSNITVYVPTPSGVRRSFLFKRDKYFEANGNRISLPFSAGNVKVYMSQNRVILDTDLCFKLEWDWSSSISVSLAASYRGRTCGLCGNMNDNPEDDFVPYKGDRNVAVTDFADSYLVPTSGVTECEGSQPSPTTPVCSDTDSLKYKQDIYCGLLNPLNTNSPFYKAIQWQPPGKSVRERKELLERAFDDCVVDNCLAFDPDLPVRCSTLLNMNDVIIKDYHITPDDSWRNITNCQLTCENPAYYPGCECKTGMVKNSRGVCVDISQCNQCIVRLDPADPNSDTQTLEDGETVVLKECVLAVSCKLGNATRILLKQCDRNAVCDDNRCVCMDGFQGDGYTCVSKAETCAEGWKSYGRKCLRKIDTALTWEQASQACCSLMAELARVDSLEEKLSIVSFLQDNAQPTDNFHLAGNTEMVPIGSRMNRLPSSVDKSKYTQLTDEANLLGCYYIDIKGNQGVGNCQQLRPAICEYDNPEIEQVTPTGTPAAPDVEFYIPQQGATVPRVGMWNAKDLCQNAGAGSLPHPRSEAQNTQLLNFLKTRTPQELGQYVRLGLDFSGTGTTFKWLDTAGQNTSSGYTNFATGQPFDPNSRRGVVMEVSTGKWLSWNQLSALTVVCQRNASLLVQDPRFVRLEGRAAMSQEQAKIECAKEGRGLPIIRTQEDFTQLVAALDVKTYWLDAVDMGRGQFRYSDGSSLANSYVVWATNEPDDLGNSKCVALRRDGSTYRFVSLPCAGTTPASVYPACGPKGRTTAYVWSPYLSIIAPAKRTVADILQERQQTLKFSCSKPMAVDCQVQLSSGDYVPLLSVSPASSCKVSDITCRNPAEQNVCSSLRVRFFCPNEEDMCKTLQMDLGRSPCGGGKICVPGSSGCFSCQCPAGTQEDQNGVCRVPCGKCSLWGDPHYTTLANQQFDFQGNCTYFINGVCEDVKDGDIPPGVLRYVIYNKNTKCGAPTNNVACFKKLVVKFFNVPTADGLRDITIYKDRDLAPVLINGQAMQGTMYRLRSATNEELITITRTDSTSISIRAMGGLQINMASASARLEVIPPAALHDKMCGLCGQCGSASIFKLGDKSGRTISIAKIGTKLNPKDALTMGNTWQRYDPAIVDETTCKPVTELAPDCSLVKVQAAQLECSLLKNPLGIFADCFSVVKPDSYYEDCVYDRCRDASDKCSHLQKYTDECTLNNIRVNWRQTANCSLPCEKEMGKEYSFTANCQRECGQLMPMCRQSIPSDGCVCKEGLFYLNGSCVTQRECGCPYRDVTIDMVLHPNEEVFDSRCDTKVRCQAGGQLQVSDYKSLRDPNSICTDDRPPRITCARGFTLVDRNGTDACQRDRCLSVPVDSLIWRRAVEACNERNSTLFYVDTVTKFNALVGLMREKNLKKVFISGQVTAGPSGTLSPLLDNTQGSLLKYRNFAVSKFVRDVKTLIAPLNFRSFTPPTFAVALVLDESDQPRLEPVPRFQPLNFVCEERTEEPEDYTWTNYCNSDTNPQIDGNDVERVSALIAMPNCSICPVPTGAQCRRSSSASGSQQGTCGWANKVLYTCENNPNCVDMEVSGLCPPGWLNFLLNRRHFPHHSTPVHVPVVKVLTLSRRVGNRERPQQKCLLMQMLTSAPRPWKTALPARRASTPTGPTSASVTGTPTDPSWSSTSASTCTMEGTQNFIYDLQLQTFTASAAGFLSYDCAMTFASTVCNGAPTRVDVPNIEIEVNNRWLGDHAEQNISVMITAPDGRSSVFQSTPSARARGGILVNSCFRTPTFVENGIVRVYGSTGDTITLADPNNRYSIAIRPGKDGGMASLHLEISGDYLNRMCGLCTLGEASNMVYNLDDQTLSQVSRGSRPCALIRTTTTPVPTTTTTLRTTLVPIVMPTTPPPPPQSTPAPIQTARPTTPAPPPPPTVAPVKPTTQPLPPTEEPARQPTTTTQRPTTQPTTPPTTTTTTTTQRPTTETRTTPTTTTKPPPTTPAPVVYCEFCQKLHDICSGITLHSCQLAACDIGDICGYMAKHADFVDCGFNAVERLNALYLSQCQSQCEAIDMVLKLVPKGEVPTCTNPIPRLSSEDGFVTMQYECACDYDKHRVRRGNRCIPIAECNDCILDNGDARKNGEVWSESTCSNISRCDRGVVVTEPRRCDKDRTNCVNDDGFWQCHCKEPYKGYPDMPGGCVEGTNEGPQTCFHMADGQAACYCNEGFAPTCNGCEDVDECVLGIHNCSARRQYCKNTISSFECVCQTGFQLTIDGRCVDINECYSNPCGGEGAVCVNFVGGYSCQCCAGYDSVGGGVCQRNTERVPILPPDAPCCAPCPPNQPLCINPETGPISGCYEEDGRRKEYSEYRFVFEDLCLRNKTPSALYWTPGPCPATPGPNEEGPPNSEPSNPSSPSNCNRNTACRNIPPPAAQLTGKVCGPDSNPQTFNSYCDMLIALCIRQGGASSFRPPTSVVAKPGECSSTTTPLPETTLQPLNFDNWSKWSPCSFDSEIATCGKGTSFRLRTLIDSNPPRSPLPSELRQEGVCYVRCPDFGDTTPTPSENCPKFSDCKFLDYVCGTYGSRPLATYSSECILNVTACLAGKDPFVKYRTKCPAEDENPRELCETKPDRKPTTSCTARIPSVWLAASAAPPAVIVCVRQAPPTLAANPSKSCRSPSPTYAAMAPPSKMRSESV</sequence>
<feature type="region of interest" description="Disordered" evidence="7">
    <location>
        <begin position="309"/>
        <end position="394"/>
    </location>
</feature>
<dbReference type="Gene3D" id="2.10.25.10">
    <property type="entry name" value="Laminin"/>
    <property type="match status" value="1"/>
</dbReference>
<dbReference type="SUPFAM" id="SSF57567">
    <property type="entry name" value="Serine protease inhibitors"/>
    <property type="match status" value="1"/>
</dbReference>
<dbReference type="SMART" id="SM00179">
    <property type="entry name" value="EGF_CA"/>
    <property type="match status" value="4"/>
</dbReference>
<feature type="region of interest" description="Disordered" evidence="7">
    <location>
        <begin position="239"/>
        <end position="274"/>
    </location>
</feature>
<reference evidence="14 15" key="1">
    <citation type="submission" date="2018-04" db="EMBL/GenBank/DDBJ databases">
        <title>The genome of golden apple snail Pomacea canaliculata provides insight into stress tolerance and invasive adaptation.</title>
        <authorList>
            <person name="Liu C."/>
            <person name="Liu B."/>
            <person name="Ren Y."/>
            <person name="Zhang Y."/>
            <person name="Wang H."/>
            <person name="Li S."/>
            <person name="Jiang F."/>
            <person name="Yin L."/>
            <person name="Zhang G."/>
            <person name="Qian W."/>
            <person name="Fan W."/>
        </authorList>
    </citation>
    <scope>NUCLEOTIDE SEQUENCE [LARGE SCALE GENOMIC DNA]</scope>
    <source>
        <strain evidence="14">SZHN2017</strain>
        <tissue evidence="14">Muscle</tissue>
    </source>
</reference>
<dbReference type="InterPro" id="IPR001846">
    <property type="entry name" value="VWF_type-D"/>
</dbReference>
<feature type="chain" id="PRO_5015737866" evidence="8">
    <location>
        <begin position="23"/>
        <end position="3310"/>
    </location>
</feature>
<keyword evidence="1 6" id="KW-0245">EGF-like domain</keyword>
<feature type="domain" description="C-type lectin" evidence="10">
    <location>
        <begin position="1296"/>
        <end position="1390"/>
    </location>
</feature>
<dbReference type="GO" id="GO:0005509">
    <property type="term" value="F:calcium ion binding"/>
    <property type="evidence" value="ECO:0007669"/>
    <property type="project" value="InterPro"/>
</dbReference>
<evidence type="ECO:0000256" key="2">
    <source>
        <dbReference type="ARBA" id="ARBA00022729"/>
    </source>
</evidence>
<dbReference type="SMART" id="SM00181">
    <property type="entry name" value="EGF"/>
    <property type="match status" value="4"/>
</dbReference>
<gene>
    <name evidence="14" type="ORF">C0Q70_02649</name>
</gene>
<dbReference type="SMART" id="SM00034">
    <property type="entry name" value="CLECT"/>
    <property type="match status" value="4"/>
</dbReference>
<feature type="domain" description="C-type lectin" evidence="10">
    <location>
        <begin position="1167"/>
        <end position="1275"/>
    </location>
</feature>
<dbReference type="SMART" id="SM00832">
    <property type="entry name" value="C8"/>
    <property type="match status" value="1"/>
</dbReference>
<dbReference type="InterPro" id="IPR036084">
    <property type="entry name" value="Ser_inhib-like_sf"/>
</dbReference>
<organism evidence="14 15">
    <name type="scientific">Pomacea canaliculata</name>
    <name type="common">Golden apple snail</name>
    <dbReference type="NCBI Taxonomy" id="400727"/>
    <lineage>
        <taxon>Eukaryota</taxon>
        <taxon>Metazoa</taxon>
        <taxon>Spiralia</taxon>
        <taxon>Lophotrochozoa</taxon>
        <taxon>Mollusca</taxon>
        <taxon>Gastropoda</taxon>
        <taxon>Caenogastropoda</taxon>
        <taxon>Architaenioglossa</taxon>
        <taxon>Ampullarioidea</taxon>
        <taxon>Ampullariidae</taxon>
        <taxon>Pomacea</taxon>
    </lineage>
</organism>
<proteinExistence type="predicted"/>
<dbReference type="Pfam" id="PF07645">
    <property type="entry name" value="EGF_CA"/>
    <property type="match status" value="2"/>
</dbReference>
<feature type="compositionally biased region" description="Pro residues" evidence="7">
    <location>
        <begin position="2543"/>
        <end position="2552"/>
    </location>
</feature>
<evidence type="ECO:0000313" key="14">
    <source>
        <dbReference type="EMBL" id="PVD35686.1"/>
    </source>
</evidence>
<dbReference type="Proteomes" id="UP000245119">
    <property type="component" value="Linkage Group LG2"/>
</dbReference>
<evidence type="ECO:0000256" key="7">
    <source>
        <dbReference type="SAM" id="MobiDB-lite"/>
    </source>
</evidence>
<dbReference type="InterPro" id="IPR001304">
    <property type="entry name" value="C-type_lectin-like"/>
</dbReference>
<evidence type="ECO:0000259" key="10">
    <source>
        <dbReference type="PROSITE" id="PS50041"/>
    </source>
</evidence>
<dbReference type="PANTHER" id="PTHR11339">
    <property type="entry name" value="EXTRACELLULAR MATRIX GLYCOPROTEIN RELATED"/>
    <property type="match status" value="1"/>
</dbReference>
<name>A0A2T7PQI0_POMCA</name>
<comment type="caution">
    <text evidence="6">Lacks conserved residue(s) required for the propagation of feature annotation.</text>
</comment>
<keyword evidence="4" id="KW-1015">Disulfide bond</keyword>
<dbReference type="FunFam" id="2.10.25.10:FF:000005">
    <property type="entry name" value="Fibrillin 2"/>
    <property type="match status" value="1"/>
</dbReference>
<dbReference type="InterPro" id="IPR002350">
    <property type="entry name" value="Kazal_dom"/>
</dbReference>
<dbReference type="CDD" id="cd00037">
    <property type="entry name" value="CLECT"/>
    <property type="match status" value="2"/>
</dbReference>
<evidence type="ECO:0000256" key="5">
    <source>
        <dbReference type="ARBA" id="ARBA00023180"/>
    </source>
</evidence>
<dbReference type="InterPro" id="IPR014853">
    <property type="entry name" value="VWF/SSPO/ZAN-like_Cys-rich_dom"/>
</dbReference>
<dbReference type="PROSITE" id="PS51233">
    <property type="entry name" value="VWFD"/>
    <property type="match status" value="2"/>
</dbReference>
<feature type="region of interest" description="Disordered" evidence="7">
    <location>
        <begin position="3006"/>
        <end position="3034"/>
    </location>
</feature>
<evidence type="ECO:0000256" key="4">
    <source>
        <dbReference type="ARBA" id="ARBA00023157"/>
    </source>
</evidence>
<evidence type="ECO:0000259" key="11">
    <source>
        <dbReference type="PROSITE" id="PS51212"/>
    </source>
</evidence>
<dbReference type="CDD" id="cd00054">
    <property type="entry name" value="EGF_CA"/>
    <property type="match status" value="2"/>
</dbReference>
<dbReference type="InterPro" id="IPR000152">
    <property type="entry name" value="EGF-type_Asp/Asn_hydroxyl_site"/>
</dbReference>
<dbReference type="CDD" id="cd19941">
    <property type="entry name" value="TIL"/>
    <property type="match status" value="1"/>
</dbReference>
<feature type="domain" description="VWFD" evidence="12">
    <location>
        <begin position="1550"/>
        <end position="1768"/>
    </location>
</feature>
<dbReference type="Pfam" id="PF00094">
    <property type="entry name" value="VWD"/>
    <property type="match status" value="2"/>
</dbReference>
<feature type="compositionally biased region" description="Low complexity" evidence="7">
    <location>
        <begin position="2533"/>
        <end position="2542"/>
    </location>
</feature>
<evidence type="ECO:0000256" key="1">
    <source>
        <dbReference type="ARBA" id="ARBA00022536"/>
    </source>
</evidence>
<dbReference type="SUPFAM" id="SSF57196">
    <property type="entry name" value="EGF/Laminin"/>
    <property type="match status" value="2"/>
</dbReference>
<dbReference type="SMART" id="SM00280">
    <property type="entry name" value="KAZAL"/>
    <property type="match status" value="1"/>
</dbReference>
<feature type="domain" description="VWFD" evidence="12">
    <location>
        <begin position="599"/>
        <end position="785"/>
    </location>
</feature>
<feature type="region of interest" description="Disordered" evidence="7">
    <location>
        <begin position="2274"/>
        <end position="2305"/>
    </location>
</feature>
<dbReference type="Pfam" id="PF08742">
    <property type="entry name" value="C8"/>
    <property type="match status" value="1"/>
</dbReference>
<dbReference type="PROSITE" id="PS01186">
    <property type="entry name" value="EGF_2"/>
    <property type="match status" value="2"/>
</dbReference>
<keyword evidence="2 8" id="KW-0732">Signal</keyword>
<dbReference type="SUPFAM" id="SSF100895">
    <property type="entry name" value="Kazal-type serine protease inhibitors"/>
    <property type="match status" value="1"/>
</dbReference>
<keyword evidence="3" id="KW-0677">Repeat</keyword>
<dbReference type="InterPro" id="IPR016187">
    <property type="entry name" value="CTDL_fold"/>
</dbReference>
<dbReference type="STRING" id="400727.A0A2T7PQI0"/>
<dbReference type="Pfam" id="PF00059">
    <property type="entry name" value="Lectin_C"/>
    <property type="match status" value="1"/>
</dbReference>
<dbReference type="SMART" id="SM00321">
    <property type="entry name" value="WSC"/>
    <property type="match status" value="1"/>
</dbReference>
<dbReference type="EMBL" id="PZQS01000002">
    <property type="protein sequence ID" value="PVD35686.1"/>
    <property type="molecule type" value="Genomic_DNA"/>
</dbReference>
<feature type="domain" description="EGF-like" evidence="9">
    <location>
        <begin position="2851"/>
        <end position="2893"/>
    </location>
</feature>
<dbReference type="SUPFAM" id="SSF56436">
    <property type="entry name" value="C-type lectin-like"/>
    <property type="match status" value="5"/>
</dbReference>
<feature type="compositionally biased region" description="Low complexity" evidence="7">
    <location>
        <begin position="330"/>
        <end position="339"/>
    </location>
</feature>
<dbReference type="PROSITE" id="PS51465">
    <property type="entry name" value="KAZAL_2"/>
    <property type="match status" value="1"/>
</dbReference>
<dbReference type="PROSITE" id="PS50041">
    <property type="entry name" value="C_TYPE_LECTIN_2"/>
    <property type="match status" value="2"/>
</dbReference>
<dbReference type="PROSITE" id="PS01187">
    <property type="entry name" value="EGF_CA"/>
    <property type="match status" value="1"/>
</dbReference>
<evidence type="ECO:0000259" key="9">
    <source>
        <dbReference type="PROSITE" id="PS50026"/>
    </source>
</evidence>
<dbReference type="SMART" id="SM00209">
    <property type="entry name" value="TSP1"/>
    <property type="match status" value="1"/>
</dbReference>
<feature type="domain" description="Kazal-like" evidence="13">
    <location>
        <begin position="3163"/>
        <end position="3231"/>
    </location>
</feature>
<evidence type="ECO:0000256" key="8">
    <source>
        <dbReference type="SAM" id="SignalP"/>
    </source>
</evidence>
<accession>A0A2T7PQI0</accession>
<feature type="compositionally biased region" description="Pro residues" evidence="7">
    <location>
        <begin position="2523"/>
        <end position="2532"/>
    </location>
</feature>
<dbReference type="InterPro" id="IPR002889">
    <property type="entry name" value="WSC_carb-bd"/>
</dbReference>
<feature type="region of interest" description="Disordered" evidence="7">
    <location>
        <begin position="2517"/>
        <end position="2615"/>
    </location>
</feature>
<dbReference type="PROSITE" id="PS00010">
    <property type="entry name" value="ASX_HYDROXYL"/>
    <property type="match status" value="2"/>
</dbReference>
<feature type="compositionally biased region" description="Low complexity" evidence="7">
    <location>
        <begin position="3013"/>
        <end position="3032"/>
    </location>
</feature>
<dbReference type="Gene3D" id="2.90.20.10">
    <property type="entry name" value="Plasmodium vivax P25 domain"/>
    <property type="match status" value="1"/>
</dbReference>
<dbReference type="PROSITE" id="PS50092">
    <property type="entry name" value="TSP1"/>
    <property type="match status" value="1"/>
</dbReference>
<feature type="signal peptide" evidence="8">
    <location>
        <begin position="1"/>
        <end position="22"/>
    </location>
</feature>
<dbReference type="OrthoDB" id="10043391at2759"/>
<dbReference type="InterPro" id="IPR001881">
    <property type="entry name" value="EGF-like_Ca-bd_dom"/>
</dbReference>
<dbReference type="Pfam" id="PF01822">
    <property type="entry name" value="WSC"/>
    <property type="match status" value="1"/>
</dbReference>
<evidence type="ECO:0000256" key="3">
    <source>
        <dbReference type="ARBA" id="ARBA00022737"/>
    </source>
</evidence>
<feature type="compositionally biased region" description="Polar residues" evidence="7">
    <location>
        <begin position="2281"/>
        <end position="2305"/>
    </location>
</feature>
<dbReference type="InterPro" id="IPR050780">
    <property type="entry name" value="Mucin_vWF_Thrombospondin_sf"/>
</dbReference>
<dbReference type="InterPro" id="IPR049883">
    <property type="entry name" value="NOTCH1_EGF-like"/>
</dbReference>
<evidence type="ECO:0000259" key="12">
    <source>
        <dbReference type="PROSITE" id="PS51233"/>
    </source>
</evidence>
<dbReference type="InterPro" id="IPR000884">
    <property type="entry name" value="TSP1_rpt"/>
</dbReference>
<dbReference type="SMART" id="SM00216">
    <property type="entry name" value="VWD"/>
    <property type="match status" value="2"/>
</dbReference>
<feature type="compositionally biased region" description="Polar residues" evidence="7">
    <location>
        <begin position="3283"/>
        <end position="3294"/>
    </location>
</feature>
<dbReference type="Gene3D" id="3.10.100.10">
    <property type="entry name" value="Mannose-Binding Protein A, subunit A"/>
    <property type="match status" value="3"/>
</dbReference>
<keyword evidence="15" id="KW-1185">Reference proteome</keyword>